<dbReference type="InterPro" id="IPR031312">
    <property type="entry name" value="Na/sul_symport_CS"/>
</dbReference>
<dbReference type="PROSITE" id="PS51202">
    <property type="entry name" value="RCK_C"/>
    <property type="match status" value="2"/>
</dbReference>
<dbReference type="InterPro" id="IPR006037">
    <property type="entry name" value="RCK_C"/>
</dbReference>
<evidence type="ECO:0000256" key="4">
    <source>
        <dbReference type="ARBA" id="ARBA00022737"/>
    </source>
</evidence>
<feature type="transmembrane region" description="Helical" evidence="7">
    <location>
        <begin position="180"/>
        <end position="200"/>
    </location>
</feature>
<dbReference type="Gene3D" id="3.30.70.1450">
    <property type="entry name" value="Regulator of K+ conductance, C-terminal domain"/>
    <property type="match status" value="2"/>
</dbReference>
<evidence type="ECO:0000313" key="10">
    <source>
        <dbReference type="Proteomes" id="UP000465778"/>
    </source>
</evidence>
<feature type="transmembrane region" description="Helical" evidence="7">
    <location>
        <begin position="61"/>
        <end position="81"/>
    </location>
</feature>
<evidence type="ECO:0000256" key="7">
    <source>
        <dbReference type="SAM" id="Phobius"/>
    </source>
</evidence>
<feature type="transmembrane region" description="Helical" evidence="7">
    <location>
        <begin position="501"/>
        <end position="519"/>
    </location>
</feature>
<evidence type="ECO:0000256" key="3">
    <source>
        <dbReference type="ARBA" id="ARBA00022692"/>
    </source>
</evidence>
<sequence>MSFEATMLGIIIICMFIVLVKEWLLPELAVFLALAAIILAGILSPEEALNGFSNPGVHTVAFLFILGAAFSNSGILHELIYRILSKSNKLPHILVRVMLPVSALSAFMNNTPIVTMLIPTLQSWAISNNIKPSKLLIPLSYGAILGGTITLIGTSTNLIVQGLLLDKGLPGFHLFDFSYFGIPLTLAGVCYFFVAGHRLLPNRVHNTKQFKDEEHLHIYKFAVEKKSPIAGKTINEAMLRNLNQIFLVEIIRNGRKIIPDPIEEIILADDILVFSGNPQGVTDISKNLGLSPVKKSHGDNSLTDLTILYEVGISGNSPLVNQKIKDIHFRSKFNAAIVAIKRKGIQFTTGIGKYIIKPGDTLLVIAKRDFEKTWSKTEDFYFISPVQYKKNISTFSRTVLCLILLGIILFSIFQLLPIFHLALCATVILLTTNIMTVSAAIKSINWNVIILMGCSIGIGKAVEITGLAQIASSLLTMVQSNFGIIGTMIIFYIVTTALTEILNNLATAALMFPIGFSISQHLHVDPAAFAMITAIAASCSFLSPIGYQTNMLVYGPGGYRFNDYLKVGLPLSFICMSVTISIAYLKLL</sequence>
<evidence type="ECO:0000256" key="5">
    <source>
        <dbReference type="ARBA" id="ARBA00022989"/>
    </source>
</evidence>
<dbReference type="PROSITE" id="PS01271">
    <property type="entry name" value="NA_SULFATE"/>
    <property type="match status" value="1"/>
</dbReference>
<keyword evidence="6 7" id="KW-0472">Membrane</keyword>
<dbReference type="GO" id="GO:0008324">
    <property type="term" value="F:monoatomic cation transmembrane transporter activity"/>
    <property type="evidence" value="ECO:0007669"/>
    <property type="project" value="InterPro"/>
</dbReference>
<evidence type="ECO:0000256" key="1">
    <source>
        <dbReference type="ARBA" id="ARBA00004141"/>
    </source>
</evidence>
<dbReference type="Pfam" id="PF02080">
    <property type="entry name" value="TrkA_C"/>
    <property type="match status" value="2"/>
</dbReference>
<reference evidence="9 10" key="1">
    <citation type="journal article" date="2020" name="G3 (Bethesda)">
        <title>Whole Genome Sequencing and Comparative Genomics of Two Nematicidal Bacillus Strains Reveals a Wide Range of Possible Virulence Factors.</title>
        <authorList>
            <person name="Susic N."/>
            <person name="Janezic S."/>
            <person name="Rupnik M."/>
            <person name="Geric Stare B."/>
        </authorList>
    </citation>
    <scope>NUCLEOTIDE SEQUENCE [LARGE SCALE GENOMIC DNA]</scope>
    <source>
        <strain evidence="9 10">I-1582</strain>
    </source>
</reference>
<dbReference type="OrthoDB" id="9765532at2"/>
<dbReference type="EMBL" id="VDEM01000060">
    <property type="protein sequence ID" value="KAF0822333.1"/>
    <property type="molecule type" value="Genomic_DNA"/>
</dbReference>
<dbReference type="Pfam" id="PF03600">
    <property type="entry name" value="CitMHS"/>
    <property type="match status" value="1"/>
</dbReference>
<evidence type="ECO:0000256" key="2">
    <source>
        <dbReference type="ARBA" id="ARBA00022448"/>
    </source>
</evidence>
<feature type="transmembrane region" description="Helical" evidence="7">
    <location>
        <begin position="30"/>
        <end position="49"/>
    </location>
</feature>
<dbReference type="Proteomes" id="UP000465778">
    <property type="component" value="Unassembled WGS sequence"/>
</dbReference>
<feature type="transmembrane region" description="Helical" evidence="7">
    <location>
        <begin position="7"/>
        <end position="24"/>
    </location>
</feature>
<proteinExistence type="predicted"/>
<organism evidence="9 10">
    <name type="scientific">Cytobacillus firmus</name>
    <name type="common">Bacillus firmus</name>
    <dbReference type="NCBI Taxonomy" id="1399"/>
    <lineage>
        <taxon>Bacteria</taxon>
        <taxon>Bacillati</taxon>
        <taxon>Bacillota</taxon>
        <taxon>Bacilli</taxon>
        <taxon>Bacillales</taxon>
        <taxon>Bacillaceae</taxon>
        <taxon>Cytobacillus</taxon>
    </lineage>
</organism>
<evidence type="ECO:0000313" key="9">
    <source>
        <dbReference type="EMBL" id="KAF0822333.1"/>
    </source>
</evidence>
<dbReference type="GO" id="GO:0005886">
    <property type="term" value="C:plasma membrane"/>
    <property type="evidence" value="ECO:0007669"/>
    <property type="project" value="TreeGrafter"/>
</dbReference>
<feature type="transmembrane region" description="Helical" evidence="7">
    <location>
        <begin position="567"/>
        <end position="585"/>
    </location>
</feature>
<protein>
    <submittedName>
        <fullName evidence="9">Sulfate permease, Trk-type</fullName>
    </submittedName>
</protein>
<dbReference type="InterPro" id="IPR004680">
    <property type="entry name" value="Cit_transptr-like_dom"/>
</dbReference>
<feature type="domain" description="RCK C-terminal" evidence="8">
    <location>
        <begin position="205"/>
        <end position="290"/>
    </location>
</feature>
<gene>
    <name evidence="9" type="ORF">KIS1582_3873</name>
</gene>
<keyword evidence="4" id="KW-0677">Repeat</keyword>
<dbReference type="GO" id="GO:0006813">
    <property type="term" value="P:potassium ion transport"/>
    <property type="evidence" value="ECO:0007669"/>
    <property type="project" value="InterPro"/>
</dbReference>
<dbReference type="PANTHER" id="PTHR43652">
    <property type="entry name" value="BASIC AMINO ACID ANTIPORTER YFCC-RELATED"/>
    <property type="match status" value="1"/>
</dbReference>
<feature type="domain" description="RCK C-terminal" evidence="8">
    <location>
        <begin position="296"/>
        <end position="380"/>
    </location>
</feature>
<feature type="transmembrane region" description="Helical" evidence="7">
    <location>
        <begin position="526"/>
        <end position="547"/>
    </location>
</feature>
<dbReference type="InterPro" id="IPR051679">
    <property type="entry name" value="DASS-Related_Transporters"/>
</dbReference>
<feature type="transmembrane region" description="Helical" evidence="7">
    <location>
        <begin position="399"/>
        <end position="432"/>
    </location>
</feature>
<dbReference type="PANTHER" id="PTHR43652:SF2">
    <property type="entry name" value="BASIC AMINO ACID ANTIPORTER YFCC-RELATED"/>
    <property type="match status" value="1"/>
</dbReference>
<comment type="subcellular location">
    <subcellularLocation>
        <location evidence="1">Membrane</location>
        <topology evidence="1">Multi-pass membrane protein</topology>
    </subcellularLocation>
</comment>
<feature type="transmembrane region" description="Helical" evidence="7">
    <location>
        <begin position="474"/>
        <end position="495"/>
    </location>
</feature>
<keyword evidence="3 7" id="KW-0812">Transmembrane</keyword>
<keyword evidence="5 7" id="KW-1133">Transmembrane helix</keyword>
<evidence type="ECO:0000256" key="6">
    <source>
        <dbReference type="ARBA" id="ARBA00023136"/>
    </source>
</evidence>
<comment type="caution">
    <text evidence="9">The sequence shown here is derived from an EMBL/GenBank/DDBJ whole genome shotgun (WGS) entry which is preliminary data.</text>
</comment>
<accession>A0A800MTQ6</accession>
<dbReference type="AlphaFoldDB" id="A0A800MTQ6"/>
<evidence type="ECO:0000259" key="8">
    <source>
        <dbReference type="PROSITE" id="PS51202"/>
    </source>
</evidence>
<dbReference type="SUPFAM" id="SSF116726">
    <property type="entry name" value="TrkA C-terminal domain-like"/>
    <property type="match status" value="2"/>
</dbReference>
<dbReference type="InterPro" id="IPR036721">
    <property type="entry name" value="RCK_C_sf"/>
</dbReference>
<keyword evidence="2" id="KW-0813">Transport</keyword>
<dbReference type="RefSeq" id="WP_159346166.1">
    <property type="nucleotide sequence ID" value="NZ_JBALOT010000059.1"/>
</dbReference>
<feature type="transmembrane region" description="Helical" evidence="7">
    <location>
        <begin position="444"/>
        <end position="462"/>
    </location>
</feature>
<name>A0A800MTQ6_CYTFI</name>
<feature type="transmembrane region" description="Helical" evidence="7">
    <location>
        <begin position="139"/>
        <end position="160"/>
    </location>
</feature>